<evidence type="ECO:0000313" key="3">
    <source>
        <dbReference type="Proteomes" id="UP000663525"/>
    </source>
</evidence>
<protein>
    <recommendedName>
        <fullName evidence="4">DUF4330 family protein</fullName>
    </recommendedName>
</protein>
<dbReference type="AlphaFoldDB" id="A0A897MSK5"/>
<dbReference type="EMBL" id="CP064787">
    <property type="protein sequence ID" value="QSG05110.1"/>
    <property type="molecule type" value="Genomic_DNA"/>
</dbReference>
<accession>A0A897MSK5</accession>
<sequence>MIDDEGRLFGVVNVIDALVVLLVLAVLIAGVALLNPFASTETAEQDAPLETAERYATIDLGEQRPFVAEQISAGDVTSSSDVTVTDVYVGPASGSNVSVTARVRINGSLAEDGNSFRYLGDGVRQGGAFTLETDEYTANGTITRLDTEGVVLGSDTTAVVLRTTVSNTVANAIDIDDTFNLAGRSIATVQAANVYPTSNDSTRRVLLGLDLETVTRESGAYFGGDRAALGSTIPFETDRYELSGEVIGRDAYVPNGSVTTETISVKVENVDPEFADGIEVGMVEESMDEPTAEIVDKRTEPATVILTSDDGNIYERTHPRNEDVYLTVDATVRETASGYQFHAQSLKEGDTITLDFGTITVRGTVTDI</sequence>
<reference evidence="2" key="1">
    <citation type="submission" date="2020-11" db="EMBL/GenBank/DDBJ databases">
        <title>Carbohydrate-dependent, anaerobic sulfur respiration: A novel catabolism in halophilic archaea.</title>
        <authorList>
            <person name="Sorokin D.Y."/>
            <person name="Messina E."/>
            <person name="Smedile F."/>
            <person name="La Cono V."/>
            <person name="Hallsworth J.E."/>
            <person name="Yakimov M.M."/>
        </authorList>
    </citation>
    <scope>NUCLEOTIDE SEQUENCE</scope>
    <source>
        <strain evidence="2">HSR12-1</strain>
    </source>
</reference>
<keyword evidence="1" id="KW-0472">Membrane</keyword>
<dbReference type="Pfam" id="PF14221">
    <property type="entry name" value="DUF4330"/>
    <property type="match status" value="2"/>
</dbReference>
<dbReference type="Proteomes" id="UP000663525">
    <property type="component" value="Chromosome"/>
</dbReference>
<keyword evidence="1" id="KW-1133">Transmembrane helix</keyword>
<feature type="transmembrane region" description="Helical" evidence="1">
    <location>
        <begin position="12"/>
        <end position="34"/>
    </location>
</feature>
<evidence type="ECO:0000256" key="1">
    <source>
        <dbReference type="SAM" id="Phobius"/>
    </source>
</evidence>
<keyword evidence="1" id="KW-0812">Transmembrane</keyword>
<name>A0A897MSK5_9EURY</name>
<evidence type="ECO:0000313" key="2">
    <source>
        <dbReference type="EMBL" id="QSG05110.1"/>
    </source>
</evidence>
<gene>
    <name evidence="2" type="ORF">HSR121_0756</name>
</gene>
<organism evidence="2 3">
    <name type="scientific">Halapricum desulfuricans</name>
    <dbReference type="NCBI Taxonomy" id="2841257"/>
    <lineage>
        <taxon>Archaea</taxon>
        <taxon>Methanobacteriati</taxon>
        <taxon>Methanobacteriota</taxon>
        <taxon>Stenosarchaea group</taxon>
        <taxon>Halobacteria</taxon>
        <taxon>Halobacteriales</taxon>
        <taxon>Haloarculaceae</taxon>
        <taxon>Halapricum</taxon>
    </lineage>
</organism>
<evidence type="ECO:0008006" key="4">
    <source>
        <dbReference type="Google" id="ProtNLM"/>
    </source>
</evidence>
<proteinExistence type="predicted"/>
<dbReference type="InterPro" id="IPR025480">
    <property type="entry name" value="DUF4330"/>
</dbReference>